<dbReference type="RefSeq" id="WP_099105638.1">
    <property type="nucleotide sequence ID" value="NZ_JAATJF010000002.1"/>
</dbReference>
<dbReference type="NCBIfam" id="NF033681">
    <property type="entry name" value="ExeM_NucH_DNase"/>
    <property type="match status" value="1"/>
</dbReference>
<comment type="caution">
    <text evidence="3">The sequence shown here is derived from an EMBL/GenBank/DDBJ whole genome shotgun (WGS) entry which is preliminary data.</text>
</comment>
<dbReference type="Proteomes" id="UP000226437">
    <property type="component" value="Unassembled WGS sequence"/>
</dbReference>
<evidence type="ECO:0000313" key="3">
    <source>
        <dbReference type="EMBL" id="PHK99021.1"/>
    </source>
</evidence>
<feature type="signal peptide" evidence="1">
    <location>
        <begin position="1"/>
        <end position="18"/>
    </location>
</feature>
<dbReference type="PANTHER" id="PTHR42834">
    <property type="entry name" value="ENDONUCLEASE/EXONUCLEASE/PHOSPHATASE FAMILY PROTEIN (AFU_ORTHOLOGUE AFUA_3G09210)"/>
    <property type="match status" value="1"/>
</dbReference>
<name>A0A2G0CGC2_9BACT</name>
<dbReference type="Pfam" id="PF03372">
    <property type="entry name" value="Exo_endo_phos"/>
    <property type="match status" value="1"/>
</dbReference>
<dbReference type="GO" id="GO:0003824">
    <property type="term" value="F:catalytic activity"/>
    <property type="evidence" value="ECO:0007669"/>
    <property type="project" value="InterPro"/>
</dbReference>
<evidence type="ECO:0000256" key="1">
    <source>
        <dbReference type="SAM" id="SignalP"/>
    </source>
</evidence>
<organism evidence="3 4">
    <name type="scientific">Neolewinella marina</name>
    <dbReference type="NCBI Taxonomy" id="438751"/>
    <lineage>
        <taxon>Bacteria</taxon>
        <taxon>Pseudomonadati</taxon>
        <taxon>Bacteroidota</taxon>
        <taxon>Saprospiria</taxon>
        <taxon>Saprospirales</taxon>
        <taxon>Lewinellaceae</taxon>
        <taxon>Neolewinella</taxon>
    </lineage>
</organism>
<dbReference type="CDD" id="cd10283">
    <property type="entry name" value="MnuA_DNase1-like"/>
    <property type="match status" value="1"/>
</dbReference>
<proteinExistence type="predicted"/>
<feature type="domain" description="Endonuclease/exonuclease/phosphatase" evidence="2">
    <location>
        <begin position="338"/>
        <end position="606"/>
    </location>
</feature>
<dbReference type="SUPFAM" id="SSF56219">
    <property type="entry name" value="DNase I-like"/>
    <property type="match status" value="1"/>
</dbReference>
<keyword evidence="1" id="KW-0732">Signal</keyword>
<gene>
    <name evidence="3" type="ORF">CGL56_06045</name>
</gene>
<evidence type="ECO:0000313" key="4">
    <source>
        <dbReference type="Proteomes" id="UP000226437"/>
    </source>
</evidence>
<dbReference type="PANTHER" id="PTHR42834:SF1">
    <property type="entry name" value="ENDONUCLEASE_EXONUCLEASE_PHOSPHATASE FAMILY PROTEIN (AFU_ORTHOLOGUE AFUA_3G09210)"/>
    <property type="match status" value="1"/>
</dbReference>
<protein>
    <recommendedName>
        <fullName evidence="2">Endonuclease/exonuclease/phosphatase domain-containing protein</fullName>
    </recommendedName>
</protein>
<dbReference type="InterPro" id="IPR047971">
    <property type="entry name" value="ExeM-like"/>
</dbReference>
<evidence type="ECO:0000259" key="2">
    <source>
        <dbReference type="Pfam" id="PF03372"/>
    </source>
</evidence>
<dbReference type="AlphaFoldDB" id="A0A2G0CGC2"/>
<dbReference type="InterPro" id="IPR005135">
    <property type="entry name" value="Endo/exonuclease/phosphatase"/>
</dbReference>
<accession>A0A2G0CGC2</accession>
<dbReference type="EMBL" id="PDLO01000002">
    <property type="protein sequence ID" value="PHK99021.1"/>
    <property type="molecule type" value="Genomic_DNA"/>
</dbReference>
<sequence>MKLFFSLFALLCCTSLNAQDRQFGPSGETVVRIDLSALDEAVLEMKQTVRAPTGIHAVQGSGDISPLAGSTVTVQGVVTGDFQDGLRGFYLQEEDADVDADSTTSEGIFVFAQTPEVAVGDLVTVTAEVEEYFGQTQLRGADAGASITVNRRGVPLPAAVPLTLPQSAAALEAREGMRVSPQDIVVTRVDNLDRFGEVEVTSGERLAQFTECHRPDSAAYRAYLAELATDVLVIDDGRGGSNLEPVRLPDGSTLSATNSLRAGQTIQGLTGVLGYGFDRYRLQPTETAVVTFGGEVRPESAPEVGGDLRVVSANVLNYFTTLGSRGAETDAELQRQEAKIIAALCALRGDIVGLLEIENNDNVALQRLTDALNAACGLNYAYVRSPDTGEDEIAVALIYRSDRLEESGTAATLSTPRELFVGRGSNRVPLAQTFRVIDPASDSQGEEVTVAVNHFKSKGSGCGAGDDDTTRGAGNCNGTRTAAARAVADWLATHPTGVAEENILVVGDLNSYRMEDPIEVFREAGYHNTKTMDNDRFPCGGGPPSYVFGGQWGSLDYALASAALAPRVTGATAWTVNAPEPDVLDYRQTGTDNALYAPDFYRFSDHDPIVVGLDLSATTGTTKGKAAAPIRLERRGDVDYAFVGVTRGGRYLLSDAGGQVIASGTVEAGTHGQFSVAGLPAGIYFVVLNSPGAAPLTFKVVVP</sequence>
<dbReference type="CDD" id="cd04486">
    <property type="entry name" value="YhcR_OBF_like"/>
    <property type="match status" value="1"/>
</dbReference>
<reference evidence="3 4" key="1">
    <citation type="submission" date="2017-10" db="EMBL/GenBank/DDBJ databases">
        <title>The draft genome sequence of Lewinella marina KCTC 32374.</title>
        <authorList>
            <person name="Wang K."/>
        </authorList>
    </citation>
    <scope>NUCLEOTIDE SEQUENCE [LARGE SCALE GENOMIC DNA]</scope>
    <source>
        <strain evidence="3 4">MKG-38</strain>
    </source>
</reference>
<feature type="chain" id="PRO_5013867809" description="Endonuclease/exonuclease/phosphatase domain-containing protein" evidence="1">
    <location>
        <begin position="19"/>
        <end position="703"/>
    </location>
</feature>
<dbReference type="Gene3D" id="3.60.10.10">
    <property type="entry name" value="Endonuclease/exonuclease/phosphatase"/>
    <property type="match status" value="1"/>
</dbReference>
<dbReference type="OrthoDB" id="9800417at2"/>
<dbReference type="InterPro" id="IPR036691">
    <property type="entry name" value="Endo/exonu/phosph_ase_sf"/>
</dbReference>
<keyword evidence="4" id="KW-1185">Reference proteome</keyword>